<name>A0ABQ3PJL2_9ACTN</name>
<organism evidence="2 3">
    <name type="scientific">Streptomyces hydrogenans</name>
    <dbReference type="NCBI Taxonomy" id="1873719"/>
    <lineage>
        <taxon>Bacteria</taxon>
        <taxon>Bacillati</taxon>
        <taxon>Actinomycetota</taxon>
        <taxon>Actinomycetes</taxon>
        <taxon>Kitasatosporales</taxon>
        <taxon>Streptomycetaceae</taxon>
        <taxon>Streptomyces</taxon>
    </lineage>
</organism>
<dbReference type="Proteomes" id="UP001052739">
    <property type="component" value="Unassembled WGS sequence"/>
</dbReference>
<evidence type="ECO:0000313" key="2">
    <source>
        <dbReference type="EMBL" id="GHI25216.1"/>
    </source>
</evidence>
<keyword evidence="3" id="KW-1185">Reference proteome</keyword>
<evidence type="ECO:0000256" key="1">
    <source>
        <dbReference type="SAM" id="MobiDB-lite"/>
    </source>
</evidence>
<feature type="region of interest" description="Disordered" evidence="1">
    <location>
        <begin position="179"/>
        <end position="202"/>
    </location>
</feature>
<feature type="region of interest" description="Disordered" evidence="1">
    <location>
        <begin position="112"/>
        <end position="158"/>
    </location>
</feature>
<protein>
    <submittedName>
        <fullName evidence="2">Uncharacterized protein</fullName>
    </submittedName>
</protein>
<evidence type="ECO:0000313" key="3">
    <source>
        <dbReference type="Proteomes" id="UP001052739"/>
    </source>
</evidence>
<comment type="caution">
    <text evidence="2">The sequence shown here is derived from an EMBL/GenBank/DDBJ whole genome shotgun (WGS) entry which is preliminary data.</text>
</comment>
<gene>
    <name evidence="2" type="ORF">Shyd_65870</name>
</gene>
<sequence>MPDHLIDTPIKLATCNRCGAYVYLAHSSGIRAAADVAVAGRDAYIAALMGGRRLFDLVEAAGRPQKLLHRSHVSPVPAFDAAGLQEVANGRRKVLAEHGCGAHAMDAVKFTEVEQGPPSVPAMPGERRDGRHQPAALESGVPTSSPAGPATHPRSDLPPEAQAAWEAINGSVPQTTLLKPSRAERAAARGHRRTARPRQITERPPRCDVCNAYIGSDEVYVGVQLGSTWVWAIHDPECP</sequence>
<dbReference type="EMBL" id="BNDW01000068">
    <property type="protein sequence ID" value="GHI25216.1"/>
    <property type="molecule type" value="Genomic_DNA"/>
</dbReference>
<reference evidence="2" key="1">
    <citation type="submission" date="2024-05" db="EMBL/GenBank/DDBJ databases">
        <title>Whole genome shotgun sequence of Streptomyces hydrogenans NBRC 13475.</title>
        <authorList>
            <person name="Komaki H."/>
            <person name="Tamura T."/>
        </authorList>
    </citation>
    <scope>NUCLEOTIDE SEQUENCE</scope>
    <source>
        <strain evidence="2">NBRC 13475</strain>
    </source>
</reference>
<dbReference type="RefSeq" id="WP_190222763.1">
    <property type="nucleotide sequence ID" value="NZ_BNBS01000020.1"/>
</dbReference>
<proteinExistence type="predicted"/>
<accession>A0ABQ3PJL2</accession>